<dbReference type="InterPro" id="IPR008928">
    <property type="entry name" value="6-hairpin_glycosidase_sf"/>
</dbReference>
<dbReference type="GO" id="GO:0005975">
    <property type="term" value="P:carbohydrate metabolic process"/>
    <property type="evidence" value="ECO:0007669"/>
    <property type="project" value="InterPro"/>
</dbReference>
<feature type="region of interest" description="Disordered" evidence="1">
    <location>
        <begin position="877"/>
        <end position="902"/>
    </location>
</feature>
<keyword evidence="6" id="KW-1185">Reference proteome</keyword>
<dbReference type="PANTHER" id="PTHR34987:SF6">
    <property type="entry name" value="ALPHA-L-RHAMNOSIDASE SIX-HAIRPIN GLYCOSIDASE DOMAIN-CONTAINING PROTEIN"/>
    <property type="match status" value="1"/>
</dbReference>
<keyword evidence="2" id="KW-0732">Signal</keyword>
<gene>
    <name evidence="5" type="ORF">SAMN04515671_1774</name>
</gene>
<dbReference type="STRING" id="1090615.SAMN04515671_1774"/>
<dbReference type="AlphaFoldDB" id="A0A1H0LRL4"/>
<sequence length="1006" mass="103857">MMRIRPLLVTLSAGVLLAAGAVSPSAAATAAADAIQPAAAAVTGPQPGKWQQYVDSPASRTIKPTAVVHALARSGSITGPATNALAVDGKSVRLTSTGNRTGSPLLTVDLGQDVGGLANVRILAASNPRPALHACFSESLAYLALTGSENNGEGNVAPGCDTANIFNGFPGVGYTYDSDSHQLDIPATLPGTATDKVLRGGFRYLTLFLDGPGWVDVDGVTVTFTAAPAQTDLRNYAGHFLSSDDTVNKIWYAGAYTTQLDTGAANTAKSWPYVDGEADSSNAVVPGADPTKEVIYDGGKRDRIVWQGDLAVEGPVTYLSTGDKDAVENSLASLASQQLADGYVPAESLVGGHNTGEERTYGEYVTWFVNNMQQNWMYTGDKAFLTKWWPAVQKAMAWLESVRQQDPQGLISFGAANSCGHYGYTDCGHETYINALYVRNLQQAASLAKVMGDNSSATTYATTARTVSAAINAQLWDPAAGAYRYSRETPDSYPQDANATAVLTGVATGTRATSALAYLRAHNWSTLGSLTVPVATAPASLPAFYAPLSSGFEVDARLAQGGSDPLVGQSGEQLVKNFWGWMLQQDPGTTFWEHVEPNGTPNLSQFSSLAHGWASSPTVSLTQSVLGLTPASGGYATWTARPTPGSLSWAEGTVPTPHGDLVASWQHSRSGFSLQLTAPKGTSGSVQVPTFGDTVKVTVDGRTVWDGKHGSASLQNGYVIVNHVGAGKHTVVATPTSAVRTTVSLAASADTTSVAPGSTVHLTTTLTGRASGNLTGSLTVTGPTGWVVSPATTRISAASDGRVISRTVDIYAYVSPQAASGTPSLKVSFAGSGASASTSVPFSLQRTTVLYDFESGTQGWVAGSNVTSVAAVGSFANGPGRPEQGSGALEATGTGTAADAPRTISVTPSTPLNLSGATTLAVAMDAYGGAPGATGYSGTIVVTATDGTTAQITAPINPDSWTTLTVDLSGFAGRDSVTSISASMHAVGSSQTWQPRFQIDDVRTIT</sequence>
<dbReference type="RefSeq" id="WP_090475642.1">
    <property type="nucleotide sequence ID" value="NZ_LT629710.1"/>
</dbReference>
<feature type="chain" id="PRO_5009249981" evidence="2">
    <location>
        <begin position="28"/>
        <end position="1006"/>
    </location>
</feature>
<name>A0A1H0LRL4_9ACTN</name>
<dbReference type="Gene3D" id="1.50.10.10">
    <property type="match status" value="1"/>
</dbReference>
<dbReference type="PANTHER" id="PTHR34987">
    <property type="entry name" value="C, PUTATIVE (AFU_ORTHOLOGUE AFUA_3G02880)-RELATED"/>
    <property type="match status" value="1"/>
</dbReference>
<protein>
    <submittedName>
        <fullName evidence="5">Alpha-L-rhamnosidase</fullName>
    </submittedName>
</protein>
<feature type="signal peptide" evidence="2">
    <location>
        <begin position="1"/>
        <end position="27"/>
    </location>
</feature>
<dbReference type="EMBL" id="LT629710">
    <property type="protein sequence ID" value="SDO70838.1"/>
    <property type="molecule type" value="Genomic_DNA"/>
</dbReference>
<reference evidence="5 6" key="1">
    <citation type="submission" date="2016-10" db="EMBL/GenBank/DDBJ databases">
        <authorList>
            <person name="de Groot N.N."/>
        </authorList>
    </citation>
    <scope>NUCLEOTIDE SEQUENCE [LARGE SCALE GENOMIC DNA]</scope>
    <source>
        <strain evidence="6">P4-7,KCTC 19426,CECT 7604</strain>
    </source>
</reference>
<evidence type="ECO:0000256" key="1">
    <source>
        <dbReference type="SAM" id="MobiDB-lite"/>
    </source>
</evidence>
<dbReference type="InterPro" id="IPR012341">
    <property type="entry name" value="6hp_glycosidase-like_sf"/>
</dbReference>
<dbReference type="OrthoDB" id="9815108at2"/>
<proteinExistence type="predicted"/>
<feature type="domain" description="Alpha-L-rhamnosidase C-terminal" evidence="4">
    <location>
        <begin position="627"/>
        <end position="694"/>
    </location>
</feature>
<evidence type="ECO:0000259" key="4">
    <source>
        <dbReference type="Pfam" id="PF17390"/>
    </source>
</evidence>
<accession>A0A1H0LRL4</accession>
<dbReference type="InterPro" id="IPR035396">
    <property type="entry name" value="Bac_rhamnosid6H"/>
</dbReference>
<evidence type="ECO:0000313" key="5">
    <source>
        <dbReference type="EMBL" id="SDO70838.1"/>
    </source>
</evidence>
<organism evidence="5 6">
    <name type="scientific">Nakamurella panacisegetis</name>
    <dbReference type="NCBI Taxonomy" id="1090615"/>
    <lineage>
        <taxon>Bacteria</taxon>
        <taxon>Bacillati</taxon>
        <taxon>Actinomycetota</taxon>
        <taxon>Actinomycetes</taxon>
        <taxon>Nakamurellales</taxon>
        <taxon>Nakamurellaceae</taxon>
        <taxon>Nakamurella</taxon>
    </lineage>
</organism>
<dbReference type="SUPFAM" id="SSF48208">
    <property type="entry name" value="Six-hairpin glycosidases"/>
    <property type="match status" value="1"/>
</dbReference>
<evidence type="ECO:0000256" key="2">
    <source>
        <dbReference type="SAM" id="SignalP"/>
    </source>
</evidence>
<feature type="compositionally biased region" description="Low complexity" evidence="1">
    <location>
        <begin position="885"/>
        <end position="902"/>
    </location>
</feature>
<evidence type="ECO:0000259" key="3">
    <source>
        <dbReference type="Pfam" id="PF17389"/>
    </source>
</evidence>
<evidence type="ECO:0000313" key="6">
    <source>
        <dbReference type="Proteomes" id="UP000198741"/>
    </source>
</evidence>
<dbReference type="Gene3D" id="2.60.420.10">
    <property type="entry name" value="Maltose phosphorylase, domain 3"/>
    <property type="match status" value="1"/>
</dbReference>
<feature type="domain" description="Alpha-L-rhamnosidase six-hairpin glycosidase" evidence="3">
    <location>
        <begin position="294"/>
        <end position="511"/>
    </location>
</feature>
<dbReference type="Proteomes" id="UP000198741">
    <property type="component" value="Chromosome I"/>
</dbReference>
<dbReference type="Pfam" id="PF17389">
    <property type="entry name" value="Bac_rhamnosid6H"/>
    <property type="match status" value="1"/>
</dbReference>
<dbReference type="Pfam" id="PF17390">
    <property type="entry name" value="Bac_rhamnosid_C"/>
    <property type="match status" value="1"/>
</dbReference>
<dbReference type="Gene3D" id="2.60.120.260">
    <property type="entry name" value="Galactose-binding domain-like"/>
    <property type="match status" value="1"/>
</dbReference>
<dbReference type="InterPro" id="IPR035398">
    <property type="entry name" value="Bac_rhamnosid_C"/>
</dbReference>